<dbReference type="InterPro" id="IPR020846">
    <property type="entry name" value="MFS_dom"/>
</dbReference>
<evidence type="ECO:0000256" key="2">
    <source>
        <dbReference type="ARBA" id="ARBA00008240"/>
    </source>
</evidence>
<accession>A0A7Y0F126</accession>
<feature type="transmembrane region" description="Helical" evidence="11">
    <location>
        <begin position="102"/>
        <end position="123"/>
    </location>
</feature>
<evidence type="ECO:0000256" key="8">
    <source>
        <dbReference type="ARBA" id="ARBA00023136"/>
    </source>
</evidence>
<dbReference type="FunFam" id="1.20.1250.20:FF:000001">
    <property type="entry name" value="Dicarboxylate MFS transporter"/>
    <property type="match status" value="1"/>
</dbReference>
<comment type="caution">
    <text evidence="13">The sequence shown here is derived from an EMBL/GenBank/DDBJ whole genome shotgun (WGS) entry which is preliminary data.</text>
</comment>
<feature type="transmembrane region" description="Helical" evidence="11">
    <location>
        <begin position="129"/>
        <end position="155"/>
    </location>
</feature>
<comment type="similarity">
    <text evidence="2">Belongs to the major facilitator superfamily. Metabolite:H+ Symporter (MHS) family (TC 2.A.1.6) family.</text>
</comment>
<comment type="subcellular location">
    <subcellularLocation>
        <location evidence="1">Cell membrane</location>
        <topology evidence="1">Multi-pass membrane protein</topology>
    </subcellularLocation>
</comment>
<evidence type="ECO:0000256" key="4">
    <source>
        <dbReference type="ARBA" id="ARBA00022475"/>
    </source>
</evidence>
<gene>
    <name evidence="13" type="ORF">G1C96_0642</name>
</gene>
<sequence>MTAAVSRQDALTMDATRLNQMKRDSVPEIMAASMVGTGIEFYDFYCYGVAAASYFPTVFFPEQTPFIALMSTMLTFAIAFLSRPFGSLLFGHFGDKWGRKRTLVTALMLMGCSTFLVGCLPGYAQIGVWSVVLLCLCRVCQGIGLAGEWSGAALVATENAPANKRALYGSFPNLGAPAGFFCCYGLNLILQNVLTKDQMLAYGWRIPFLLSAVLVAVGLYVRSKMQETPVYRLAEAENRTSKSPVRDLLPYWRQVLQGTFAMGVTYTLFWLLGTWSLSYGVKTLKYSNSEWLVMELVAILFFAGFIVLGCLWSDRFGRKKVLMAFTVATLVFSLFATSMLTANNVPGVMFFLCGGFLLMGGLFGPVGAFLPELFPMNVRYTGAGLSYNLAAIVGAAFAPSIATYLAQNYSVTAVGWYMAVMAVLSVVALLTAKDGSNLDYTK</sequence>
<dbReference type="InterPro" id="IPR011701">
    <property type="entry name" value="MFS"/>
</dbReference>
<comment type="function">
    <text evidence="9">May be a proton symporter involved in the uptake of osmolytes such as proline and glycine betaine.</text>
</comment>
<evidence type="ECO:0000256" key="7">
    <source>
        <dbReference type="ARBA" id="ARBA00022989"/>
    </source>
</evidence>
<keyword evidence="14" id="KW-1185">Reference proteome</keyword>
<keyword evidence="8 11" id="KW-0472">Membrane</keyword>
<proteinExistence type="inferred from homology"/>
<dbReference type="Gene3D" id="1.20.1250.20">
    <property type="entry name" value="MFS general substrate transporter like domains"/>
    <property type="match status" value="1"/>
</dbReference>
<feature type="transmembrane region" description="Helical" evidence="11">
    <location>
        <begin position="291"/>
        <end position="312"/>
    </location>
</feature>
<keyword evidence="4" id="KW-1003">Cell membrane</keyword>
<evidence type="ECO:0000259" key="12">
    <source>
        <dbReference type="PROSITE" id="PS50850"/>
    </source>
</evidence>
<evidence type="ECO:0000256" key="11">
    <source>
        <dbReference type="SAM" id="Phobius"/>
    </source>
</evidence>
<dbReference type="Pfam" id="PF07690">
    <property type="entry name" value="MFS_1"/>
    <property type="match status" value="1"/>
</dbReference>
<keyword evidence="6" id="KW-0769">Symport</keyword>
<evidence type="ECO:0000256" key="5">
    <source>
        <dbReference type="ARBA" id="ARBA00022692"/>
    </source>
</evidence>
<feature type="transmembrane region" description="Helical" evidence="11">
    <location>
        <begin position="167"/>
        <end position="190"/>
    </location>
</feature>
<name>A0A7Y0F126_9BIFI</name>
<feature type="transmembrane region" description="Helical" evidence="11">
    <location>
        <begin position="321"/>
        <end position="342"/>
    </location>
</feature>
<feature type="transmembrane region" description="Helical" evidence="11">
    <location>
        <begin position="348"/>
        <end position="370"/>
    </location>
</feature>
<dbReference type="EMBL" id="JAAIIH010000001">
    <property type="protein sequence ID" value="NMN00065.1"/>
    <property type="molecule type" value="Genomic_DNA"/>
</dbReference>
<evidence type="ECO:0000256" key="6">
    <source>
        <dbReference type="ARBA" id="ARBA00022847"/>
    </source>
</evidence>
<dbReference type="PANTHER" id="PTHR43045:SF2">
    <property type="entry name" value="INNER MEMBRANE METABOLITE TRANSPORT PROTEIN YHJE"/>
    <property type="match status" value="1"/>
</dbReference>
<feature type="transmembrane region" description="Helical" evidence="11">
    <location>
        <begin position="251"/>
        <end position="271"/>
    </location>
</feature>
<feature type="transmembrane region" description="Helical" evidence="11">
    <location>
        <begin position="202"/>
        <end position="221"/>
    </location>
</feature>
<dbReference type="PROSITE" id="PS50850">
    <property type="entry name" value="MFS"/>
    <property type="match status" value="1"/>
</dbReference>
<dbReference type="Proteomes" id="UP000588277">
    <property type="component" value="Unassembled WGS sequence"/>
</dbReference>
<evidence type="ECO:0000313" key="14">
    <source>
        <dbReference type="Proteomes" id="UP000588277"/>
    </source>
</evidence>
<dbReference type="SUPFAM" id="SSF103473">
    <property type="entry name" value="MFS general substrate transporter"/>
    <property type="match status" value="1"/>
</dbReference>
<dbReference type="CDD" id="cd17369">
    <property type="entry name" value="MFS_ShiA_like"/>
    <property type="match status" value="1"/>
</dbReference>
<dbReference type="AlphaFoldDB" id="A0A7Y0F126"/>
<evidence type="ECO:0000256" key="9">
    <source>
        <dbReference type="ARBA" id="ARBA00037295"/>
    </source>
</evidence>
<dbReference type="PANTHER" id="PTHR43045">
    <property type="entry name" value="SHIKIMATE TRANSPORTER"/>
    <property type="match status" value="1"/>
</dbReference>
<feature type="transmembrane region" description="Helical" evidence="11">
    <location>
        <begin position="414"/>
        <end position="432"/>
    </location>
</feature>
<organism evidence="13 14">
    <name type="scientific">Bifidobacterium moraviense</name>
    <dbReference type="NCBI Taxonomy" id="2675323"/>
    <lineage>
        <taxon>Bacteria</taxon>
        <taxon>Bacillati</taxon>
        <taxon>Actinomycetota</taxon>
        <taxon>Actinomycetes</taxon>
        <taxon>Bifidobacteriales</taxon>
        <taxon>Bifidobacteriaceae</taxon>
        <taxon>Bifidobacterium</taxon>
    </lineage>
</organism>
<dbReference type="GO" id="GO:0005886">
    <property type="term" value="C:plasma membrane"/>
    <property type="evidence" value="ECO:0007669"/>
    <property type="project" value="UniProtKB-SubCell"/>
</dbReference>
<dbReference type="InterPro" id="IPR005828">
    <property type="entry name" value="MFS_sugar_transport-like"/>
</dbReference>
<evidence type="ECO:0000313" key="13">
    <source>
        <dbReference type="EMBL" id="NMN00065.1"/>
    </source>
</evidence>
<evidence type="ECO:0000256" key="3">
    <source>
        <dbReference type="ARBA" id="ARBA00022448"/>
    </source>
</evidence>
<dbReference type="RefSeq" id="WP_169275183.1">
    <property type="nucleotide sequence ID" value="NZ_JAAIIH010000001.1"/>
</dbReference>
<dbReference type="GO" id="GO:0015293">
    <property type="term" value="F:symporter activity"/>
    <property type="evidence" value="ECO:0007669"/>
    <property type="project" value="UniProtKB-KW"/>
</dbReference>
<dbReference type="InterPro" id="IPR036259">
    <property type="entry name" value="MFS_trans_sf"/>
</dbReference>
<keyword evidence="7 11" id="KW-1133">Transmembrane helix</keyword>
<protein>
    <recommendedName>
        <fullName evidence="10">Putative proline/betaine transporter</fullName>
    </recommendedName>
</protein>
<keyword evidence="5 11" id="KW-0812">Transmembrane</keyword>
<feature type="transmembrane region" description="Helical" evidence="11">
    <location>
        <begin position="66"/>
        <end position="90"/>
    </location>
</feature>
<feature type="transmembrane region" description="Helical" evidence="11">
    <location>
        <begin position="382"/>
        <end position="402"/>
    </location>
</feature>
<evidence type="ECO:0000256" key="1">
    <source>
        <dbReference type="ARBA" id="ARBA00004651"/>
    </source>
</evidence>
<dbReference type="Pfam" id="PF00083">
    <property type="entry name" value="Sugar_tr"/>
    <property type="match status" value="1"/>
</dbReference>
<feature type="domain" description="Major facilitator superfamily (MFS) profile" evidence="12">
    <location>
        <begin position="29"/>
        <end position="437"/>
    </location>
</feature>
<reference evidence="13 14" key="1">
    <citation type="submission" date="2020-02" db="EMBL/GenBank/DDBJ databases">
        <title>Characterization of phylogenetic diversity of novel bifidobacterial species isolated in Czech ZOOs.</title>
        <authorList>
            <person name="Lugli G.A."/>
            <person name="Vera N.B."/>
            <person name="Ventura M."/>
        </authorList>
    </citation>
    <scope>NUCLEOTIDE SEQUENCE [LARGE SCALE GENOMIC DNA]</scope>
    <source>
        <strain evidence="13 14">DSM 109958</strain>
    </source>
</reference>
<keyword evidence="3" id="KW-0813">Transport</keyword>
<evidence type="ECO:0000256" key="10">
    <source>
        <dbReference type="ARBA" id="ARBA00039918"/>
    </source>
</evidence>